<dbReference type="RefSeq" id="WP_216469381.1">
    <property type="nucleotide sequence ID" value="NZ_JAHLQI010000002.1"/>
</dbReference>
<dbReference type="GO" id="GO:0048472">
    <property type="term" value="F:threonine-phosphate decarboxylase activity"/>
    <property type="evidence" value="ECO:0007669"/>
    <property type="project" value="UniProtKB-EC"/>
</dbReference>
<evidence type="ECO:0000313" key="6">
    <source>
        <dbReference type="Proteomes" id="UP000783588"/>
    </source>
</evidence>
<keyword evidence="3 5" id="KW-0456">Lyase</keyword>
<dbReference type="InterPro" id="IPR005860">
    <property type="entry name" value="CobD"/>
</dbReference>
<name>A0ABS6EQE7_9FIRM</name>
<evidence type="ECO:0000256" key="3">
    <source>
        <dbReference type="ARBA" id="ARBA00023239"/>
    </source>
</evidence>
<sequence length="354" mass="39624">MKHIHGGDIYADNWNEEPLDFSANINPLGMPDSVREAAQQAIAGCLHYPDPFCRALRRAIAARNAVTPQQVFCGNGAADVLYRLMLTLRPKKILLPAPTFAEYEEAAQLVGSEIVRVSLGEDLTITPAYWDAVTQDVDLVVLCNPNNPTGLLTPKGLVKKGMERCAEVGARLLVDECFHDFLCEPERSVLTDQLADNPHLILLRSFTKMYAMPGIRLGYCLSSDRQLVDRLYEAGAPWSVSGIAQACGIAAAQDTDFPRKTRAYVALQRAALQRGLEDLGLHVIDGQVNYLLFRNLCIPDLQRRLHDRGILIRSCANYHGLDDTWFRIAVRNETENFVLLHTLRQLKEESAWQR</sequence>
<dbReference type="EMBL" id="JAHLQI010000002">
    <property type="protein sequence ID" value="MBU5489725.1"/>
    <property type="molecule type" value="Genomic_DNA"/>
</dbReference>
<gene>
    <name evidence="5" type="primary">cobD</name>
    <name evidence="5" type="ORF">KQI75_03620</name>
</gene>
<keyword evidence="2" id="KW-0663">Pyridoxal phosphate</keyword>
<comment type="cofactor">
    <cofactor evidence="1">
        <name>pyridoxal 5'-phosphate</name>
        <dbReference type="ChEBI" id="CHEBI:597326"/>
    </cofactor>
</comment>
<dbReference type="PROSITE" id="PS00105">
    <property type="entry name" value="AA_TRANSFER_CLASS_1"/>
    <property type="match status" value="1"/>
</dbReference>
<evidence type="ECO:0000256" key="1">
    <source>
        <dbReference type="ARBA" id="ARBA00001933"/>
    </source>
</evidence>
<evidence type="ECO:0000259" key="4">
    <source>
        <dbReference type="Pfam" id="PF00155"/>
    </source>
</evidence>
<protein>
    <submittedName>
        <fullName evidence="5">Threonine-phosphate decarboxylase CobD</fullName>
        <ecNumber evidence="5">4.1.1.81</ecNumber>
    </submittedName>
</protein>
<evidence type="ECO:0000256" key="2">
    <source>
        <dbReference type="ARBA" id="ARBA00022898"/>
    </source>
</evidence>
<dbReference type="Proteomes" id="UP000783588">
    <property type="component" value="Unassembled WGS sequence"/>
</dbReference>
<keyword evidence="6" id="KW-1185">Reference proteome</keyword>
<reference evidence="5 6" key="1">
    <citation type="submission" date="2021-06" db="EMBL/GenBank/DDBJ databases">
        <authorList>
            <person name="Sun Q."/>
            <person name="Li D."/>
        </authorList>
    </citation>
    <scope>NUCLEOTIDE SEQUENCE [LARGE SCALE GENOMIC DNA]</scope>
    <source>
        <strain evidence="5 6">MSJd-7</strain>
    </source>
</reference>
<dbReference type="EC" id="4.1.1.81" evidence="5"/>
<organism evidence="5 6">
    <name type="scientific">Butyricicoccus intestinisimiae</name>
    <dbReference type="NCBI Taxonomy" id="2841509"/>
    <lineage>
        <taxon>Bacteria</taxon>
        <taxon>Bacillati</taxon>
        <taxon>Bacillota</taxon>
        <taxon>Clostridia</taxon>
        <taxon>Eubacteriales</taxon>
        <taxon>Butyricicoccaceae</taxon>
        <taxon>Butyricicoccus</taxon>
    </lineage>
</organism>
<dbReference type="Pfam" id="PF00155">
    <property type="entry name" value="Aminotran_1_2"/>
    <property type="match status" value="1"/>
</dbReference>
<accession>A0ABS6EQE7</accession>
<dbReference type="NCBIfam" id="TIGR01140">
    <property type="entry name" value="L_thr_O3P_dcar"/>
    <property type="match status" value="1"/>
</dbReference>
<dbReference type="InterPro" id="IPR004839">
    <property type="entry name" value="Aminotransferase_I/II_large"/>
</dbReference>
<dbReference type="PANTHER" id="PTHR42885">
    <property type="entry name" value="HISTIDINOL-PHOSPHATE AMINOTRANSFERASE-RELATED"/>
    <property type="match status" value="1"/>
</dbReference>
<dbReference type="CDD" id="cd00609">
    <property type="entry name" value="AAT_like"/>
    <property type="match status" value="1"/>
</dbReference>
<proteinExistence type="predicted"/>
<evidence type="ECO:0000313" key="5">
    <source>
        <dbReference type="EMBL" id="MBU5489725.1"/>
    </source>
</evidence>
<comment type="caution">
    <text evidence="5">The sequence shown here is derived from an EMBL/GenBank/DDBJ whole genome shotgun (WGS) entry which is preliminary data.</text>
</comment>
<feature type="domain" description="Aminotransferase class I/classII large" evidence="4">
    <location>
        <begin position="18"/>
        <end position="336"/>
    </location>
</feature>
<dbReference type="InterPro" id="IPR004838">
    <property type="entry name" value="NHTrfase_class1_PyrdxlP-BS"/>
</dbReference>
<dbReference type="PANTHER" id="PTHR42885:SF1">
    <property type="entry name" value="THREONINE-PHOSPHATE DECARBOXYLASE"/>
    <property type="match status" value="1"/>
</dbReference>